<evidence type="ECO:0000256" key="5">
    <source>
        <dbReference type="ARBA" id="ARBA00022840"/>
    </source>
</evidence>
<comment type="subcellular location">
    <subcellularLocation>
        <location evidence="8">Cytoplasm</location>
    </subcellularLocation>
</comment>
<evidence type="ECO:0000256" key="2">
    <source>
        <dbReference type="ARBA" id="ARBA00022679"/>
    </source>
</evidence>
<keyword evidence="3 8" id="KW-0547">Nucleotide-binding</keyword>
<dbReference type="PANTHER" id="PTHR21299:SF2">
    <property type="entry name" value="CYTIDYLATE KINASE"/>
    <property type="match status" value="1"/>
</dbReference>
<dbReference type="EC" id="2.7.4.25" evidence="8"/>
<evidence type="ECO:0000256" key="7">
    <source>
        <dbReference type="ARBA" id="ARBA00048478"/>
    </source>
</evidence>
<dbReference type="Gene3D" id="3.40.50.300">
    <property type="entry name" value="P-loop containing nucleotide triphosphate hydrolases"/>
    <property type="match status" value="1"/>
</dbReference>
<evidence type="ECO:0000256" key="4">
    <source>
        <dbReference type="ARBA" id="ARBA00022777"/>
    </source>
</evidence>
<dbReference type="HAMAP" id="MF_00238">
    <property type="entry name" value="Cytidyl_kinase_type1"/>
    <property type="match status" value="1"/>
</dbReference>
<keyword evidence="8" id="KW-0963">Cytoplasm</keyword>
<dbReference type="EMBL" id="QTTN01000001">
    <property type="protein sequence ID" value="REE94254.1"/>
    <property type="molecule type" value="Genomic_DNA"/>
</dbReference>
<comment type="catalytic activity">
    <reaction evidence="6 8">
        <text>dCMP + ATP = dCDP + ADP</text>
        <dbReference type="Rhea" id="RHEA:25094"/>
        <dbReference type="ChEBI" id="CHEBI:30616"/>
        <dbReference type="ChEBI" id="CHEBI:57566"/>
        <dbReference type="ChEBI" id="CHEBI:58593"/>
        <dbReference type="ChEBI" id="CHEBI:456216"/>
        <dbReference type="EC" id="2.7.4.25"/>
    </reaction>
</comment>
<dbReference type="GO" id="GO:0015949">
    <property type="term" value="P:nucleobase-containing small molecule interconversion"/>
    <property type="evidence" value="ECO:0007669"/>
    <property type="project" value="TreeGrafter"/>
</dbReference>
<dbReference type="SUPFAM" id="SSF52540">
    <property type="entry name" value="P-loop containing nucleoside triphosphate hydrolases"/>
    <property type="match status" value="1"/>
</dbReference>
<comment type="caution">
    <text evidence="10">The sequence shown here is derived from an EMBL/GenBank/DDBJ whole genome shotgun (WGS) entry which is preliminary data.</text>
</comment>
<sequence>MGMDGGNMSSRINVAIDGPAGAGKSTVARKVAQQLGYVYIDTGAMYRAVAFAANRAGIPASGAARLAELMKTIEIALEPGPDGQLVRLNGEDITTGIRSREVTLQVSEIASHEAVRVKLVEMQRQLAAMKGIVMDGRDIGTTVLPNAEVKVFLIASVQVRALRRFQELSGIEAVPIEQLEKEIAERDRSDESREISPLTRAQDAVVVDSTELSIDQVVAVILDLCRTKTVEAK</sequence>
<name>A0A3D9SNV8_9BACL</name>
<keyword evidence="4 8" id="KW-0418">Kinase</keyword>
<dbReference type="GO" id="GO:0036430">
    <property type="term" value="F:CMP kinase activity"/>
    <property type="evidence" value="ECO:0007669"/>
    <property type="project" value="RHEA"/>
</dbReference>
<dbReference type="CDD" id="cd02020">
    <property type="entry name" value="CMPK"/>
    <property type="match status" value="1"/>
</dbReference>
<dbReference type="NCBIfam" id="TIGR00017">
    <property type="entry name" value="cmk"/>
    <property type="match status" value="1"/>
</dbReference>
<dbReference type="InterPro" id="IPR003136">
    <property type="entry name" value="Cytidylate_kin"/>
</dbReference>
<keyword evidence="11" id="KW-1185">Reference proteome</keyword>
<keyword evidence="5 8" id="KW-0067">ATP-binding</keyword>
<evidence type="ECO:0000256" key="3">
    <source>
        <dbReference type="ARBA" id="ARBA00022741"/>
    </source>
</evidence>
<evidence type="ECO:0000256" key="6">
    <source>
        <dbReference type="ARBA" id="ARBA00047615"/>
    </source>
</evidence>
<evidence type="ECO:0000256" key="8">
    <source>
        <dbReference type="HAMAP-Rule" id="MF_00238"/>
    </source>
</evidence>
<feature type="binding site" evidence="8">
    <location>
        <begin position="18"/>
        <end position="26"/>
    </location>
    <ligand>
        <name>ATP</name>
        <dbReference type="ChEBI" id="CHEBI:30616"/>
    </ligand>
</feature>
<dbReference type="GO" id="GO:0006220">
    <property type="term" value="P:pyrimidine nucleotide metabolic process"/>
    <property type="evidence" value="ECO:0007669"/>
    <property type="project" value="UniProtKB-UniRule"/>
</dbReference>
<accession>A0A3D9SNV8</accession>
<dbReference type="InterPro" id="IPR011994">
    <property type="entry name" value="Cytidylate_kinase_dom"/>
</dbReference>
<comment type="catalytic activity">
    <reaction evidence="7 8">
        <text>CMP + ATP = CDP + ADP</text>
        <dbReference type="Rhea" id="RHEA:11600"/>
        <dbReference type="ChEBI" id="CHEBI:30616"/>
        <dbReference type="ChEBI" id="CHEBI:58069"/>
        <dbReference type="ChEBI" id="CHEBI:60377"/>
        <dbReference type="ChEBI" id="CHEBI:456216"/>
        <dbReference type="EC" id="2.7.4.25"/>
    </reaction>
</comment>
<evidence type="ECO:0000313" key="11">
    <source>
        <dbReference type="Proteomes" id="UP000256304"/>
    </source>
</evidence>
<dbReference type="PANTHER" id="PTHR21299">
    <property type="entry name" value="CYTIDYLATE KINASE/PANTOATE-BETA-ALANINE LIGASE"/>
    <property type="match status" value="1"/>
</dbReference>
<feature type="domain" description="Cytidylate kinase" evidence="9">
    <location>
        <begin position="14"/>
        <end position="225"/>
    </location>
</feature>
<evidence type="ECO:0000256" key="1">
    <source>
        <dbReference type="ARBA" id="ARBA00009427"/>
    </source>
</evidence>
<dbReference type="GO" id="GO:0005524">
    <property type="term" value="F:ATP binding"/>
    <property type="evidence" value="ECO:0007669"/>
    <property type="project" value="UniProtKB-UniRule"/>
</dbReference>
<dbReference type="GO" id="GO:0036431">
    <property type="term" value="F:dCMP kinase activity"/>
    <property type="evidence" value="ECO:0007669"/>
    <property type="project" value="InterPro"/>
</dbReference>
<evidence type="ECO:0000313" key="10">
    <source>
        <dbReference type="EMBL" id="REE94254.1"/>
    </source>
</evidence>
<dbReference type="Proteomes" id="UP000256304">
    <property type="component" value="Unassembled WGS sequence"/>
</dbReference>
<reference evidence="10 11" key="1">
    <citation type="submission" date="2018-08" db="EMBL/GenBank/DDBJ databases">
        <title>Genomic Encyclopedia of Type Strains, Phase III (KMG-III): the genomes of soil and plant-associated and newly described type strains.</title>
        <authorList>
            <person name="Whitman W."/>
        </authorList>
    </citation>
    <scope>NUCLEOTIDE SEQUENCE [LARGE SCALE GENOMIC DNA]</scope>
    <source>
        <strain evidence="10 11">CGMCC 1.10966</strain>
    </source>
</reference>
<organism evidence="10 11">
    <name type="scientific">Paenibacillus taihuensis</name>
    <dbReference type="NCBI Taxonomy" id="1156355"/>
    <lineage>
        <taxon>Bacteria</taxon>
        <taxon>Bacillati</taxon>
        <taxon>Bacillota</taxon>
        <taxon>Bacilli</taxon>
        <taxon>Bacillales</taxon>
        <taxon>Paenibacillaceae</taxon>
        <taxon>Paenibacillus</taxon>
    </lineage>
</organism>
<dbReference type="InterPro" id="IPR027417">
    <property type="entry name" value="P-loop_NTPase"/>
</dbReference>
<gene>
    <name evidence="8" type="primary">cmk</name>
    <name evidence="10" type="ORF">A8990_10145</name>
</gene>
<evidence type="ECO:0000259" key="9">
    <source>
        <dbReference type="Pfam" id="PF02224"/>
    </source>
</evidence>
<proteinExistence type="inferred from homology"/>
<dbReference type="AlphaFoldDB" id="A0A3D9SNV8"/>
<dbReference type="GO" id="GO:0005829">
    <property type="term" value="C:cytosol"/>
    <property type="evidence" value="ECO:0007669"/>
    <property type="project" value="TreeGrafter"/>
</dbReference>
<keyword evidence="2 8" id="KW-0808">Transferase</keyword>
<protein>
    <recommendedName>
        <fullName evidence="8">Cytidylate kinase</fullName>
        <shortName evidence="8">CK</shortName>
        <ecNumber evidence="8">2.7.4.25</ecNumber>
    </recommendedName>
    <alternativeName>
        <fullName evidence="8">Cytidine monophosphate kinase</fullName>
        <shortName evidence="8">CMP kinase</shortName>
    </alternativeName>
</protein>
<dbReference type="Pfam" id="PF02224">
    <property type="entry name" value="Cytidylate_kin"/>
    <property type="match status" value="1"/>
</dbReference>
<comment type="similarity">
    <text evidence="1 8">Belongs to the cytidylate kinase family. Type 1 subfamily.</text>
</comment>